<reference evidence="1" key="1">
    <citation type="submission" date="2019-08" db="EMBL/GenBank/DDBJ databases">
        <authorList>
            <person name="Kucharzyk K."/>
            <person name="Murdoch R.W."/>
            <person name="Higgins S."/>
            <person name="Loffler F."/>
        </authorList>
    </citation>
    <scope>NUCLEOTIDE SEQUENCE</scope>
</reference>
<proteinExistence type="predicted"/>
<sequence length="208" mass="22232">MLGGAVAVDVDHVFGCVQNALGGAVVLLQQDLLTFREVFFKAQHIAVIGAAPAVNGLVFIAHHKYVAVKRRQVDQQLILGQVGILELVYQHVFEAVGVFVANFGVFAQQARSPEQQIVKIDGVVEVQQLFIAGIHAGNDLIAVGIGGDVAGGEQIVLGRRDRGVDAGRAMDLFVDVHLAHGALDESVLVRFIKDNEIGIERQRTGLAA</sequence>
<accession>A0A645FA99</accession>
<organism evidence="1">
    <name type="scientific">bioreactor metagenome</name>
    <dbReference type="NCBI Taxonomy" id="1076179"/>
    <lineage>
        <taxon>unclassified sequences</taxon>
        <taxon>metagenomes</taxon>
        <taxon>ecological metagenomes</taxon>
    </lineage>
</organism>
<comment type="caution">
    <text evidence="1">The sequence shown here is derived from an EMBL/GenBank/DDBJ whole genome shotgun (WGS) entry which is preliminary data.</text>
</comment>
<evidence type="ECO:0000313" key="1">
    <source>
        <dbReference type="EMBL" id="MPN10536.1"/>
    </source>
</evidence>
<dbReference type="EMBL" id="VSSQ01056694">
    <property type="protein sequence ID" value="MPN10536.1"/>
    <property type="molecule type" value="Genomic_DNA"/>
</dbReference>
<name>A0A645FA99_9ZZZZ</name>
<protein>
    <submittedName>
        <fullName evidence="1">Uncharacterized protein</fullName>
    </submittedName>
</protein>
<dbReference type="AlphaFoldDB" id="A0A645FA99"/>
<gene>
    <name evidence="1" type="ORF">SDC9_157831</name>
</gene>